<evidence type="ECO:0000256" key="6">
    <source>
        <dbReference type="ARBA" id="ARBA00022847"/>
    </source>
</evidence>
<dbReference type="InterPro" id="IPR001734">
    <property type="entry name" value="Na/solute_symporter"/>
</dbReference>
<dbReference type="GO" id="GO:0015293">
    <property type="term" value="F:symporter activity"/>
    <property type="evidence" value="ECO:0007669"/>
    <property type="project" value="UniProtKB-KW"/>
</dbReference>
<accession>B9XGM4</accession>
<evidence type="ECO:0000256" key="1">
    <source>
        <dbReference type="ARBA" id="ARBA00004651"/>
    </source>
</evidence>
<dbReference type="AlphaFoldDB" id="B9XGM4"/>
<dbReference type="InterPro" id="IPR050277">
    <property type="entry name" value="Sodium:Solute_Symporter"/>
</dbReference>
<evidence type="ECO:0000256" key="9">
    <source>
        <dbReference type="RuleBase" id="RU362091"/>
    </source>
</evidence>
<keyword evidence="12" id="KW-1185">Reference proteome</keyword>
<evidence type="ECO:0000256" key="10">
    <source>
        <dbReference type="SAM" id="Phobius"/>
    </source>
</evidence>
<evidence type="ECO:0000256" key="3">
    <source>
        <dbReference type="ARBA" id="ARBA00022448"/>
    </source>
</evidence>
<keyword evidence="6" id="KW-0769">Symport</keyword>
<feature type="transmembrane region" description="Helical" evidence="10">
    <location>
        <begin position="12"/>
        <end position="30"/>
    </location>
</feature>
<dbReference type="Gene3D" id="1.20.1730.10">
    <property type="entry name" value="Sodium/glucose cotransporter"/>
    <property type="match status" value="2"/>
</dbReference>
<keyword evidence="3" id="KW-0813">Transport</keyword>
<organism evidence="11 12">
    <name type="scientific">Pedosphaera parvula (strain Ellin514)</name>
    <dbReference type="NCBI Taxonomy" id="320771"/>
    <lineage>
        <taxon>Bacteria</taxon>
        <taxon>Pseudomonadati</taxon>
        <taxon>Verrucomicrobiota</taxon>
        <taxon>Pedosphaerae</taxon>
        <taxon>Pedosphaerales</taxon>
        <taxon>Pedosphaeraceae</taxon>
        <taxon>Pedosphaera</taxon>
    </lineage>
</organism>
<dbReference type="InterPro" id="IPR038377">
    <property type="entry name" value="Na/Glc_symporter_sf"/>
</dbReference>
<feature type="transmembrane region" description="Helical" evidence="10">
    <location>
        <begin position="81"/>
        <end position="103"/>
    </location>
</feature>
<comment type="caution">
    <text evidence="11">The sequence shown here is derived from an EMBL/GenBank/DDBJ whole genome shotgun (WGS) entry which is preliminary data.</text>
</comment>
<proteinExistence type="inferred from homology"/>
<keyword evidence="7 10" id="KW-1133">Transmembrane helix</keyword>
<evidence type="ECO:0000313" key="11">
    <source>
        <dbReference type="EMBL" id="EEF61075.1"/>
    </source>
</evidence>
<dbReference type="GO" id="GO:0005886">
    <property type="term" value="C:plasma membrane"/>
    <property type="evidence" value="ECO:0007669"/>
    <property type="project" value="UniProtKB-SubCell"/>
</dbReference>
<gene>
    <name evidence="11" type="ORF">Cflav_PD3792</name>
</gene>
<dbReference type="GO" id="GO:0006847">
    <property type="term" value="P:plasma membrane acetate transport"/>
    <property type="evidence" value="ECO:0007669"/>
    <property type="project" value="TreeGrafter"/>
</dbReference>
<dbReference type="Pfam" id="PF00474">
    <property type="entry name" value="SSF"/>
    <property type="match status" value="2"/>
</dbReference>
<dbReference type="RefSeq" id="WP_007414970.1">
    <property type="nucleotide sequence ID" value="NZ_ABOX02000012.1"/>
</dbReference>
<feature type="transmembrane region" description="Helical" evidence="10">
    <location>
        <begin position="477"/>
        <end position="497"/>
    </location>
</feature>
<feature type="transmembrane region" description="Helical" evidence="10">
    <location>
        <begin position="641"/>
        <end position="661"/>
    </location>
</feature>
<feature type="transmembrane region" description="Helical" evidence="10">
    <location>
        <begin position="191"/>
        <end position="212"/>
    </location>
</feature>
<dbReference type="PANTHER" id="PTHR48086:SF6">
    <property type="entry name" value="CATION_ACETATE SYMPORTER ACTP"/>
    <property type="match status" value="1"/>
</dbReference>
<dbReference type="CDD" id="cd11480">
    <property type="entry name" value="SLC5sbd_u4"/>
    <property type="match status" value="1"/>
</dbReference>
<comment type="subcellular location">
    <subcellularLocation>
        <location evidence="1">Cell membrane</location>
        <topology evidence="1">Multi-pass membrane protein</topology>
    </subcellularLocation>
</comment>
<feature type="transmembrane region" description="Helical" evidence="10">
    <location>
        <begin position="160"/>
        <end position="179"/>
    </location>
</feature>
<evidence type="ECO:0000256" key="5">
    <source>
        <dbReference type="ARBA" id="ARBA00022692"/>
    </source>
</evidence>
<keyword evidence="8 10" id="KW-0472">Membrane</keyword>
<evidence type="ECO:0000313" key="12">
    <source>
        <dbReference type="Proteomes" id="UP000003688"/>
    </source>
</evidence>
<keyword evidence="5 10" id="KW-0812">Transmembrane</keyword>
<feature type="transmembrane region" description="Helical" evidence="10">
    <location>
        <begin position="608"/>
        <end position="629"/>
    </location>
</feature>
<feature type="transmembrane region" description="Helical" evidence="10">
    <location>
        <begin position="535"/>
        <end position="563"/>
    </location>
</feature>
<dbReference type="EMBL" id="ABOX02000012">
    <property type="protein sequence ID" value="EEF61075.1"/>
    <property type="molecule type" value="Genomic_DNA"/>
</dbReference>
<dbReference type="PANTHER" id="PTHR48086">
    <property type="entry name" value="SODIUM/PROLINE SYMPORTER-RELATED"/>
    <property type="match status" value="1"/>
</dbReference>
<dbReference type="PROSITE" id="PS50283">
    <property type="entry name" value="NA_SOLUT_SYMP_3"/>
    <property type="match status" value="1"/>
</dbReference>
<dbReference type="GO" id="GO:0015123">
    <property type="term" value="F:acetate transmembrane transporter activity"/>
    <property type="evidence" value="ECO:0007669"/>
    <property type="project" value="TreeGrafter"/>
</dbReference>
<feature type="transmembrane region" description="Helical" evidence="10">
    <location>
        <begin position="123"/>
        <end position="140"/>
    </location>
</feature>
<evidence type="ECO:0000256" key="7">
    <source>
        <dbReference type="ARBA" id="ARBA00022989"/>
    </source>
</evidence>
<name>B9XGM4_PEDPL</name>
<comment type="similarity">
    <text evidence="2 9">Belongs to the sodium:solute symporter (SSF) (TC 2.A.21) family.</text>
</comment>
<keyword evidence="4" id="KW-1003">Cell membrane</keyword>
<evidence type="ECO:0000256" key="8">
    <source>
        <dbReference type="ARBA" id="ARBA00023136"/>
    </source>
</evidence>
<evidence type="ECO:0000256" key="2">
    <source>
        <dbReference type="ARBA" id="ARBA00006434"/>
    </source>
</evidence>
<sequence>MNLMLAMVVDPWILIFSLVTVLVTVGMGFWSAKKSKTASDFFVAGRSVSVGWNASAISGEYLSAASFMGVAGMVMKNGYDALWYPVCYACGYLFLLLFIAGPLRRFGAYTIPDFAEGRYDSPVFRKIAVIFVLFIGFFYTMPQMKGAGTTLSYIFPGLDYKVGVIVVGAVITINVALGGMKGITLVQAVQYWIKMFAICVPVFVLMSVYGFYGSQISVNGPELPAKDKLLNVAPKDTDGPELLRRAEATHRVEKWQVYPERKALPEKAPRDDAWLNPFGSLTTKAVKTASAAITPDASQFKQVPTKPGVTPEEVGLFDLGKMDAKQALAIYGELTGRTLLPRDNPHQEKLDQKLDGQLTQWKDLAPLNLGLQSNAKKPTTGTEFKTLVDEAFGKLGLSFVPVEENFFRIVKTSEMEQYKAALTKQVQQEWFDNHQRPYSLLYTYSLIIALVCGTAGLPHILVRFYTNPDGVAAKRTTMWVMILIGVFYVFPPVFGVLGRNLLPELYSAVGAKGTDKVVLELPSLLNQKYPGLGSILSGITCAGAFAAFMSTFSGLLVSMTGALAHDVYGRILKPQSTAEQRLKAFKVCAVIIGIIAILLGTQVEKFDINFMVGQAFAIAAASYFPLLFLSTWWRGMTMKGAACGMLGGGLLALGGISLTSFSDLKLLPLEHYWQANPLIRILCEQPAIWAVPLAIGLMIIISKLTSKDVPKDIRMKMLVLHAPEKLGLKQEYIQDQQMH</sequence>
<feature type="transmembrane region" description="Helical" evidence="10">
    <location>
        <begin position="441"/>
        <end position="465"/>
    </location>
</feature>
<dbReference type="STRING" id="320771.Cflav_PD3792"/>
<dbReference type="Proteomes" id="UP000003688">
    <property type="component" value="Unassembled WGS sequence"/>
</dbReference>
<feature type="transmembrane region" description="Helical" evidence="10">
    <location>
        <begin position="687"/>
        <end position="706"/>
    </location>
</feature>
<feature type="transmembrane region" description="Helical" evidence="10">
    <location>
        <begin position="584"/>
        <end position="602"/>
    </location>
</feature>
<protein>
    <submittedName>
        <fullName evidence="11">Na+/solute symporter</fullName>
    </submittedName>
</protein>
<evidence type="ECO:0000256" key="4">
    <source>
        <dbReference type="ARBA" id="ARBA00022475"/>
    </source>
</evidence>
<reference evidence="11 12" key="1">
    <citation type="journal article" date="2011" name="J. Bacteriol.">
        <title>Genome sequence of 'Pedosphaera parvula' Ellin514, an aerobic Verrucomicrobial isolate from pasture soil.</title>
        <authorList>
            <person name="Kant R."/>
            <person name="van Passel M.W."/>
            <person name="Sangwan P."/>
            <person name="Palva A."/>
            <person name="Lucas S."/>
            <person name="Copeland A."/>
            <person name="Lapidus A."/>
            <person name="Glavina Del Rio T."/>
            <person name="Dalin E."/>
            <person name="Tice H."/>
            <person name="Bruce D."/>
            <person name="Goodwin L."/>
            <person name="Pitluck S."/>
            <person name="Chertkov O."/>
            <person name="Larimer F.W."/>
            <person name="Land M.L."/>
            <person name="Hauser L."/>
            <person name="Brettin T.S."/>
            <person name="Detter J.C."/>
            <person name="Han S."/>
            <person name="de Vos W.M."/>
            <person name="Janssen P.H."/>
            <person name="Smidt H."/>
        </authorList>
    </citation>
    <scope>NUCLEOTIDE SEQUENCE [LARGE SCALE GENOMIC DNA]</scope>
    <source>
        <strain evidence="11 12">Ellin514</strain>
    </source>
</reference>